<feature type="compositionally biased region" description="Basic and acidic residues" evidence="2">
    <location>
        <begin position="110"/>
        <end position="121"/>
    </location>
</feature>
<comment type="caution">
    <text evidence="3">The sequence shown here is derived from an EMBL/GenBank/DDBJ whole genome shotgun (WGS) entry which is preliminary data.</text>
</comment>
<dbReference type="Proteomes" id="UP000308671">
    <property type="component" value="Unassembled WGS sequence"/>
</dbReference>
<evidence type="ECO:0008006" key="5">
    <source>
        <dbReference type="Google" id="ProtNLM"/>
    </source>
</evidence>
<dbReference type="AlphaFoldDB" id="A0A4S8RCT8"/>
<dbReference type="OrthoDB" id="5319641at2759"/>
<feature type="compositionally biased region" description="Polar residues" evidence="2">
    <location>
        <begin position="498"/>
        <end position="508"/>
    </location>
</feature>
<dbReference type="Pfam" id="PF09729">
    <property type="entry name" value="Gti1_Pac2"/>
    <property type="match status" value="1"/>
</dbReference>
<evidence type="ECO:0000256" key="2">
    <source>
        <dbReference type="SAM" id="MobiDB-lite"/>
    </source>
</evidence>
<feature type="region of interest" description="Disordered" evidence="2">
    <location>
        <begin position="407"/>
        <end position="508"/>
    </location>
</feature>
<dbReference type="InterPro" id="IPR018608">
    <property type="entry name" value="Gti1/Pac2"/>
</dbReference>
<sequence length="508" mass="55461">MMASLGASMPMPVPVAVNGTLKPTWYGYIPDTKAAMILLEAAFTGKINHIARRPHDKERSELIKSGNIFIHEAQSSGVKRWTDGTTWSPSRMVGNFLVYRELNKPFAPGEKKRAMAKDKRQGIRKNGNGSTSPGGSVYSSMHGPLNKEMERELVGSLVDSYDFKKDGNCLIKKTITVQVGDLTHHIVSYYTIDDVVSGKLSIPQNAFPDLKPRRDIIYSKSYKHSPNDSNLLNEDDVHENHLAYQHNSGRSNYDYSNRNAPRLPAPSAHGMSYQPNSLLSNNNYTMGMSAAPYSLAPFNGNFPAVSSGPSSYNAILSGSPNSISPYTGGLPATSSQGSSYPQYSSAPSTYDTQRADAYNNVYRQQRHGSISNMNATPLAHRSSSYGQQGLSSGVSEMVSGMPAMIQGQMSSRSPHDSGASGMFQSQMGSRNFNESTYASPNLYQTRDATTPSHGYSQAQRTMSQSNQPYNTQAGNQYPQNMETSPGNVSTGHAHYNVDHQTWPSSNGL</sequence>
<dbReference type="PANTHER" id="PTHR28027:SF2">
    <property type="entry name" value="TRANSCRIPTIONAL REGULATOR MIT1"/>
    <property type="match status" value="1"/>
</dbReference>
<protein>
    <recommendedName>
        <fullName evidence="5">Gti1/Pac2 family protein</fullName>
    </recommendedName>
</protein>
<reference evidence="3 4" key="1">
    <citation type="submission" date="2017-12" db="EMBL/GenBank/DDBJ databases">
        <title>Comparative genomics of Botrytis spp.</title>
        <authorList>
            <person name="Valero-Jimenez C.A."/>
            <person name="Tapia P."/>
            <person name="Veloso J."/>
            <person name="Silva-Moreno E."/>
            <person name="Staats M."/>
            <person name="Valdes J.H."/>
            <person name="Van Kan J.A.L."/>
        </authorList>
    </citation>
    <scope>NUCLEOTIDE SEQUENCE [LARGE SCALE GENOMIC DNA]</scope>
    <source>
        <strain evidence="3 4">MUCL435</strain>
    </source>
</reference>
<dbReference type="GO" id="GO:0003677">
    <property type="term" value="F:DNA binding"/>
    <property type="evidence" value="ECO:0007669"/>
    <property type="project" value="TreeGrafter"/>
</dbReference>
<comment type="similarity">
    <text evidence="1">Belongs to the MIT1/WOR1 family.</text>
</comment>
<feature type="region of interest" description="Disordered" evidence="2">
    <location>
        <begin position="330"/>
        <end position="350"/>
    </location>
</feature>
<dbReference type="EMBL" id="PQXL01000012">
    <property type="protein sequence ID" value="THV55221.1"/>
    <property type="molecule type" value="Genomic_DNA"/>
</dbReference>
<evidence type="ECO:0000313" key="3">
    <source>
        <dbReference type="EMBL" id="THV55221.1"/>
    </source>
</evidence>
<dbReference type="PANTHER" id="PTHR28027">
    <property type="entry name" value="TRANSCRIPTIONAL REGULATOR MIT1"/>
    <property type="match status" value="1"/>
</dbReference>
<evidence type="ECO:0000313" key="4">
    <source>
        <dbReference type="Proteomes" id="UP000308671"/>
    </source>
</evidence>
<name>A0A4S8RCT8_9HELO</name>
<feature type="compositionally biased region" description="Low complexity" evidence="2">
    <location>
        <begin position="334"/>
        <end position="348"/>
    </location>
</feature>
<evidence type="ECO:0000256" key="1">
    <source>
        <dbReference type="ARBA" id="ARBA00008359"/>
    </source>
</evidence>
<organism evidence="3 4">
    <name type="scientific">Botrytis galanthina</name>
    <dbReference type="NCBI Taxonomy" id="278940"/>
    <lineage>
        <taxon>Eukaryota</taxon>
        <taxon>Fungi</taxon>
        <taxon>Dikarya</taxon>
        <taxon>Ascomycota</taxon>
        <taxon>Pezizomycotina</taxon>
        <taxon>Leotiomycetes</taxon>
        <taxon>Helotiales</taxon>
        <taxon>Sclerotiniaceae</taxon>
        <taxon>Botrytis</taxon>
    </lineage>
</organism>
<feature type="compositionally biased region" description="Polar residues" evidence="2">
    <location>
        <begin position="127"/>
        <end position="139"/>
    </location>
</feature>
<keyword evidence="4" id="KW-1185">Reference proteome</keyword>
<feature type="compositionally biased region" description="Polar residues" evidence="2">
    <location>
        <begin position="422"/>
        <end position="490"/>
    </location>
</feature>
<feature type="region of interest" description="Disordered" evidence="2">
    <location>
        <begin position="110"/>
        <end position="141"/>
    </location>
</feature>
<accession>A0A4S8RCT8</accession>
<proteinExistence type="inferred from homology"/>
<gene>
    <name evidence="3" type="ORF">BGAL_0012g00450</name>
</gene>